<evidence type="ECO:0000256" key="13">
    <source>
        <dbReference type="ARBA" id="ARBA00023136"/>
    </source>
</evidence>
<dbReference type="EC" id="2.7.13.3" evidence="3"/>
<proteinExistence type="predicted"/>
<dbReference type="Gene3D" id="3.30.450.20">
    <property type="entry name" value="PAS domain"/>
    <property type="match status" value="1"/>
</dbReference>
<dbReference type="SMART" id="SM00304">
    <property type="entry name" value="HAMP"/>
    <property type="match status" value="1"/>
</dbReference>
<dbReference type="PANTHER" id="PTHR34220">
    <property type="entry name" value="SENSOR HISTIDINE KINASE YPDA"/>
    <property type="match status" value="1"/>
</dbReference>
<evidence type="ECO:0000256" key="3">
    <source>
        <dbReference type="ARBA" id="ARBA00012438"/>
    </source>
</evidence>
<evidence type="ECO:0000259" key="16">
    <source>
        <dbReference type="PROSITE" id="PS50885"/>
    </source>
</evidence>
<evidence type="ECO:0000256" key="2">
    <source>
        <dbReference type="ARBA" id="ARBA00004651"/>
    </source>
</evidence>
<comment type="subcellular location">
    <subcellularLocation>
        <location evidence="2">Cell membrane</location>
        <topology evidence="2">Multi-pass membrane protein</topology>
    </subcellularLocation>
</comment>
<gene>
    <name evidence="17" type="ORF">DFP98_11483</name>
</gene>
<feature type="domain" description="HAMP" evidence="16">
    <location>
        <begin position="331"/>
        <end position="383"/>
    </location>
</feature>
<evidence type="ECO:0000256" key="9">
    <source>
        <dbReference type="ARBA" id="ARBA00022777"/>
    </source>
</evidence>
<dbReference type="SMART" id="SM00387">
    <property type="entry name" value="HATPase_c"/>
    <property type="match status" value="1"/>
</dbReference>
<accession>A0A3D9JNU7</accession>
<keyword evidence="6" id="KW-0808">Transferase</keyword>
<evidence type="ECO:0000256" key="8">
    <source>
        <dbReference type="ARBA" id="ARBA00022741"/>
    </source>
</evidence>
<keyword evidence="9 17" id="KW-0418">Kinase</keyword>
<organism evidence="17 18">
    <name type="scientific">Cohnella phaseoli</name>
    <dbReference type="NCBI Taxonomy" id="456490"/>
    <lineage>
        <taxon>Bacteria</taxon>
        <taxon>Bacillati</taxon>
        <taxon>Bacillota</taxon>
        <taxon>Bacilli</taxon>
        <taxon>Bacillales</taxon>
        <taxon>Paenibacillaceae</taxon>
        <taxon>Cohnella</taxon>
    </lineage>
</organism>
<feature type="transmembrane region" description="Helical" evidence="14">
    <location>
        <begin position="310"/>
        <end position="334"/>
    </location>
</feature>
<dbReference type="Proteomes" id="UP000256977">
    <property type="component" value="Unassembled WGS sequence"/>
</dbReference>
<keyword evidence="18" id="KW-1185">Reference proteome</keyword>
<dbReference type="PROSITE" id="PS50109">
    <property type="entry name" value="HIS_KIN"/>
    <property type="match status" value="1"/>
</dbReference>
<evidence type="ECO:0000256" key="6">
    <source>
        <dbReference type="ARBA" id="ARBA00022679"/>
    </source>
</evidence>
<evidence type="ECO:0000256" key="10">
    <source>
        <dbReference type="ARBA" id="ARBA00022840"/>
    </source>
</evidence>
<dbReference type="GO" id="GO:0005524">
    <property type="term" value="F:ATP binding"/>
    <property type="evidence" value="ECO:0007669"/>
    <property type="project" value="UniProtKB-KW"/>
</dbReference>
<evidence type="ECO:0000256" key="14">
    <source>
        <dbReference type="SAM" id="Phobius"/>
    </source>
</evidence>
<keyword evidence="5" id="KW-0597">Phosphoprotein</keyword>
<evidence type="ECO:0000313" key="18">
    <source>
        <dbReference type="Proteomes" id="UP000256977"/>
    </source>
</evidence>
<evidence type="ECO:0000256" key="1">
    <source>
        <dbReference type="ARBA" id="ARBA00000085"/>
    </source>
</evidence>
<keyword evidence="4" id="KW-1003">Cell membrane</keyword>
<feature type="domain" description="Histidine kinase" evidence="15">
    <location>
        <begin position="490"/>
        <end position="600"/>
    </location>
</feature>
<keyword evidence="11 14" id="KW-1133">Transmembrane helix</keyword>
<dbReference type="SUPFAM" id="SSF158472">
    <property type="entry name" value="HAMP domain-like"/>
    <property type="match status" value="1"/>
</dbReference>
<reference evidence="17 18" key="1">
    <citation type="submission" date="2018-07" db="EMBL/GenBank/DDBJ databases">
        <title>Genomic Encyclopedia of Type Strains, Phase III (KMG-III): the genomes of soil and plant-associated and newly described type strains.</title>
        <authorList>
            <person name="Whitman W."/>
        </authorList>
    </citation>
    <scope>NUCLEOTIDE SEQUENCE [LARGE SCALE GENOMIC DNA]</scope>
    <source>
        <strain evidence="17 18">CECT 7287</strain>
    </source>
</reference>
<dbReference type="Gene3D" id="6.10.340.10">
    <property type="match status" value="1"/>
</dbReference>
<dbReference type="Gene3D" id="3.30.565.10">
    <property type="entry name" value="Histidine kinase-like ATPase, C-terminal domain"/>
    <property type="match status" value="1"/>
</dbReference>
<dbReference type="InterPro" id="IPR005467">
    <property type="entry name" value="His_kinase_dom"/>
</dbReference>
<keyword evidence="12" id="KW-0902">Two-component regulatory system</keyword>
<keyword evidence="13 14" id="KW-0472">Membrane</keyword>
<evidence type="ECO:0000256" key="5">
    <source>
        <dbReference type="ARBA" id="ARBA00022553"/>
    </source>
</evidence>
<dbReference type="InterPro" id="IPR003594">
    <property type="entry name" value="HATPase_dom"/>
</dbReference>
<evidence type="ECO:0000256" key="7">
    <source>
        <dbReference type="ARBA" id="ARBA00022692"/>
    </source>
</evidence>
<protein>
    <recommendedName>
        <fullName evidence="3">histidine kinase</fullName>
        <ecNumber evidence="3">2.7.13.3</ecNumber>
    </recommendedName>
</protein>
<dbReference type="RefSeq" id="WP_116062041.1">
    <property type="nucleotide sequence ID" value="NZ_QRDZ01000014.1"/>
</dbReference>
<dbReference type="InterPro" id="IPR036890">
    <property type="entry name" value="HATPase_C_sf"/>
</dbReference>
<evidence type="ECO:0000313" key="17">
    <source>
        <dbReference type="EMBL" id="RED75722.1"/>
    </source>
</evidence>
<comment type="caution">
    <text evidence="17">The sequence shown here is derived from an EMBL/GenBank/DDBJ whole genome shotgun (WGS) entry which is preliminary data.</text>
</comment>
<dbReference type="PRINTS" id="PR00344">
    <property type="entry name" value="BCTRLSENSOR"/>
</dbReference>
<dbReference type="OrthoDB" id="9776552at2"/>
<dbReference type="PROSITE" id="PS50885">
    <property type="entry name" value="HAMP"/>
    <property type="match status" value="1"/>
</dbReference>
<dbReference type="InterPro" id="IPR010559">
    <property type="entry name" value="Sig_transdc_His_kin_internal"/>
</dbReference>
<dbReference type="EMBL" id="QRDZ01000014">
    <property type="protein sequence ID" value="RED75722.1"/>
    <property type="molecule type" value="Genomic_DNA"/>
</dbReference>
<keyword evidence="10" id="KW-0067">ATP-binding</keyword>
<evidence type="ECO:0000256" key="12">
    <source>
        <dbReference type="ARBA" id="ARBA00023012"/>
    </source>
</evidence>
<dbReference type="Pfam" id="PF02518">
    <property type="entry name" value="HATPase_c"/>
    <property type="match status" value="1"/>
</dbReference>
<dbReference type="InterPro" id="IPR004358">
    <property type="entry name" value="Sig_transdc_His_kin-like_C"/>
</dbReference>
<dbReference type="PANTHER" id="PTHR34220:SF11">
    <property type="entry name" value="SENSOR PROTEIN KINASE HPTS"/>
    <property type="match status" value="1"/>
</dbReference>
<dbReference type="GO" id="GO:0000155">
    <property type="term" value="F:phosphorelay sensor kinase activity"/>
    <property type="evidence" value="ECO:0007669"/>
    <property type="project" value="InterPro"/>
</dbReference>
<dbReference type="AlphaFoldDB" id="A0A3D9JNU7"/>
<evidence type="ECO:0000256" key="4">
    <source>
        <dbReference type="ARBA" id="ARBA00022475"/>
    </source>
</evidence>
<comment type="catalytic activity">
    <reaction evidence="1">
        <text>ATP + protein L-histidine = ADP + protein N-phospho-L-histidine.</text>
        <dbReference type="EC" id="2.7.13.3"/>
    </reaction>
</comment>
<dbReference type="InterPro" id="IPR050640">
    <property type="entry name" value="Bact_2-comp_sensor_kinase"/>
</dbReference>
<sequence>MDDDKQQSRGAVWFKLRGSFANLSMQTKLLVVFLFLVTLPITAVSFLSFRDYSQSFEKNTTEYAVEMTAKTLQGLDDYIEDLFNLSSMPLYNADFLHLLNDPDTGLAKLKSMELFIMNLNRVKQDTASVYVFDNFGHMFYNVKSRGTRNNIDEMLPIWSDLAKKSNGRPVLVSTREVTTDYSKPYYAFTVIRGLKELDFLKPIGFIAFDTNISAIKDSILSMDAVTQGKTILLDENDRVVFDSDLKLITRDLSDDPAVRLATQKRGDFLIDRDGTTYLCAYSVSELTRWKMLVYIPLEDVMRQTTTTRNVTLWTTIAIILVALSASIGIAFALTSPLRKIKLLMREVQRGKLNVRFKVKHLDEVGSLGRHFNIMLQRVQDLLEEVAVTQARKREAEFNVLQSQINPHFIYNTLETIRMTAETNDDEEVAEMTYTLGKLLRYGINRGNEIVSVQDEMNHLRDYVSLQNYRFANRFVLEIRIPEHLLLCKCIKLIFQPIVENAINHAYRQTTGAGTIIIDAIEEGEWLHFRVQDNGAGMDNETMRTMDELLAGTRRLESGRGIGLQNVNERIKIHYGSTYGLHVESTPGQGTTVTLTLSANGGATC</sequence>
<evidence type="ECO:0000259" key="15">
    <source>
        <dbReference type="PROSITE" id="PS50109"/>
    </source>
</evidence>
<dbReference type="InterPro" id="IPR003660">
    <property type="entry name" value="HAMP_dom"/>
</dbReference>
<keyword evidence="8" id="KW-0547">Nucleotide-binding</keyword>
<keyword evidence="7 14" id="KW-0812">Transmembrane</keyword>
<dbReference type="SUPFAM" id="SSF55874">
    <property type="entry name" value="ATPase domain of HSP90 chaperone/DNA topoisomerase II/histidine kinase"/>
    <property type="match status" value="1"/>
</dbReference>
<name>A0A3D9JNU7_9BACL</name>
<dbReference type="GO" id="GO:0005886">
    <property type="term" value="C:plasma membrane"/>
    <property type="evidence" value="ECO:0007669"/>
    <property type="project" value="UniProtKB-SubCell"/>
</dbReference>
<dbReference type="CDD" id="cd06225">
    <property type="entry name" value="HAMP"/>
    <property type="match status" value="1"/>
</dbReference>
<dbReference type="Pfam" id="PF00672">
    <property type="entry name" value="HAMP"/>
    <property type="match status" value="1"/>
</dbReference>
<evidence type="ECO:0000256" key="11">
    <source>
        <dbReference type="ARBA" id="ARBA00022989"/>
    </source>
</evidence>
<dbReference type="Pfam" id="PF06580">
    <property type="entry name" value="His_kinase"/>
    <property type="match status" value="1"/>
</dbReference>
<feature type="transmembrane region" description="Helical" evidence="14">
    <location>
        <begin position="29"/>
        <end position="49"/>
    </location>
</feature>